<evidence type="ECO:0000313" key="9">
    <source>
        <dbReference type="RefSeq" id="XP_022961609.1"/>
    </source>
</evidence>
<evidence type="ECO:0000256" key="4">
    <source>
        <dbReference type="ARBA" id="ARBA00022989"/>
    </source>
</evidence>
<feature type="domain" description="EamA" evidence="7">
    <location>
        <begin position="14"/>
        <end position="149"/>
    </location>
</feature>
<feature type="transmembrane region" description="Helical" evidence="6">
    <location>
        <begin position="189"/>
        <end position="210"/>
    </location>
</feature>
<dbReference type="Proteomes" id="UP000504609">
    <property type="component" value="Unplaced"/>
</dbReference>
<evidence type="ECO:0000256" key="6">
    <source>
        <dbReference type="RuleBase" id="RU363077"/>
    </source>
</evidence>
<accession>A0A6J1HEK0</accession>
<protein>
    <recommendedName>
        <fullName evidence="6">WAT1-related protein</fullName>
    </recommendedName>
</protein>
<organism evidence="8 9">
    <name type="scientific">Cucurbita moschata</name>
    <name type="common">Winter crookneck squash</name>
    <name type="synonym">Cucurbita pepo var. moschata</name>
    <dbReference type="NCBI Taxonomy" id="3662"/>
    <lineage>
        <taxon>Eukaryota</taxon>
        <taxon>Viridiplantae</taxon>
        <taxon>Streptophyta</taxon>
        <taxon>Embryophyta</taxon>
        <taxon>Tracheophyta</taxon>
        <taxon>Spermatophyta</taxon>
        <taxon>Magnoliopsida</taxon>
        <taxon>eudicotyledons</taxon>
        <taxon>Gunneridae</taxon>
        <taxon>Pentapetalae</taxon>
        <taxon>rosids</taxon>
        <taxon>fabids</taxon>
        <taxon>Cucurbitales</taxon>
        <taxon>Cucurbitaceae</taxon>
        <taxon>Cucurbiteae</taxon>
        <taxon>Cucurbita</taxon>
    </lineage>
</organism>
<evidence type="ECO:0000259" key="7">
    <source>
        <dbReference type="Pfam" id="PF00892"/>
    </source>
</evidence>
<keyword evidence="8" id="KW-1185">Reference proteome</keyword>
<evidence type="ECO:0000313" key="8">
    <source>
        <dbReference type="Proteomes" id="UP000504609"/>
    </source>
</evidence>
<dbReference type="AlphaFoldDB" id="A0A6J1HEK0"/>
<keyword evidence="5 6" id="KW-0472">Membrane</keyword>
<dbReference type="InterPro" id="IPR037185">
    <property type="entry name" value="EmrE-like"/>
</dbReference>
<dbReference type="GeneID" id="111462246"/>
<reference evidence="9" key="1">
    <citation type="submission" date="2025-08" db="UniProtKB">
        <authorList>
            <consortium name="RefSeq"/>
        </authorList>
    </citation>
    <scope>IDENTIFICATION</scope>
    <source>
        <tissue evidence="9">Young leaves</tissue>
    </source>
</reference>
<gene>
    <name evidence="9" type="primary">LOC111462246</name>
</gene>
<comment type="similarity">
    <text evidence="2 6">Belongs to the drug/metabolite transporter (DMT) superfamily. Plant drug/metabolite exporter (P-DME) (TC 2.A.7.4) family.</text>
</comment>
<dbReference type="PANTHER" id="PTHR31218">
    <property type="entry name" value="WAT1-RELATED PROTEIN"/>
    <property type="match status" value="1"/>
</dbReference>
<dbReference type="RefSeq" id="XP_022961609.1">
    <property type="nucleotide sequence ID" value="XM_023105841.1"/>
</dbReference>
<dbReference type="InterPro" id="IPR030184">
    <property type="entry name" value="WAT1-related"/>
</dbReference>
<feature type="transmembrane region" description="Helical" evidence="6">
    <location>
        <begin position="217"/>
        <end position="238"/>
    </location>
</feature>
<feature type="transmembrane region" description="Helical" evidence="6">
    <location>
        <begin position="46"/>
        <end position="63"/>
    </location>
</feature>
<feature type="transmembrane region" description="Helical" evidence="6">
    <location>
        <begin position="100"/>
        <end position="124"/>
    </location>
</feature>
<feature type="transmembrane region" description="Helical" evidence="6">
    <location>
        <begin position="309"/>
        <end position="328"/>
    </location>
</feature>
<feature type="domain" description="EamA" evidence="7">
    <location>
        <begin position="187"/>
        <end position="326"/>
    </location>
</feature>
<feature type="transmembrane region" description="Helical" evidence="6">
    <location>
        <begin position="75"/>
        <end position="94"/>
    </location>
</feature>
<evidence type="ECO:0000256" key="2">
    <source>
        <dbReference type="ARBA" id="ARBA00007635"/>
    </source>
</evidence>
<name>A0A6J1HEK0_CUCMO</name>
<feature type="transmembrane region" description="Helical" evidence="6">
    <location>
        <begin position="136"/>
        <end position="156"/>
    </location>
</feature>
<feature type="transmembrane region" description="Helical" evidence="6">
    <location>
        <begin position="12"/>
        <end position="34"/>
    </location>
</feature>
<keyword evidence="4 6" id="KW-1133">Transmembrane helix</keyword>
<keyword evidence="3 6" id="KW-0812">Transmembrane</keyword>
<dbReference type="GO" id="GO:0022857">
    <property type="term" value="F:transmembrane transporter activity"/>
    <property type="evidence" value="ECO:0007669"/>
    <property type="project" value="InterPro"/>
</dbReference>
<evidence type="ECO:0000256" key="3">
    <source>
        <dbReference type="ARBA" id="ARBA00022692"/>
    </source>
</evidence>
<dbReference type="InterPro" id="IPR000620">
    <property type="entry name" value="EamA_dom"/>
</dbReference>
<comment type="subcellular location">
    <subcellularLocation>
        <location evidence="1 6">Membrane</location>
        <topology evidence="1 6">Multi-pass membrane protein</topology>
    </subcellularLocation>
</comment>
<evidence type="ECO:0000256" key="1">
    <source>
        <dbReference type="ARBA" id="ARBA00004141"/>
    </source>
</evidence>
<sequence>MKELSGGLKQAKPYLAAILLRFVAAGLVVIAKIALNEGMSPQVYSLYRYCVAAIVVAPFALLFDRRRRPEMSWCMFAKILLLGSMDSVVIPNTYFTGLKFVSPTFSIAMSNAVPALSFFFAWIFRMEKVDIRRVSSWAKIIGTAVTVGGAMTMIFVRHPTLRFGWTKGADSQHHSSTAANNQDYRFKGVILVTISCVSSSLSCVLQAIVLKSYPVGLSLTVLVSLVGVVEGSVIALAMEWNNPAAWSIHFDFQLLAILYAGILISGLSYYVQGVVMEAKGAVFLTAFFPLSTVIVAIISSFAVSEILSLGKIVGAVIIILGLYLILWAKTKDQALDKAANAVSDVARPTTNRSV</sequence>
<feature type="transmembrane region" description="Helical" evidence="6">
    <location>
        <begin position="250"/>
        <end position="270"/>
    </location>
</feature>
<dbReference type="GO" id="GO:0016020">
    <property type="term" value="C:membrane"/>
    <property type="evidence" value="ECO:0007669"/>
    <property type="project" value="UniProtKB-SubCell"/>
</dbReference>
<evidence type="ECO:0000256" key="5">
    <source>
        <dbReference type="ARBA" id="ARBA00023136"/>
    </source>
</evidence>
<proteinExistence type="inferred from homology"/>
<dbReference type="KEGG" id="cmos:111462246"/>
<dbReference type="Pfam" id="PF00892">
    <property type="entry name" value="EamA"/>
    <property type="match status" value="2"/>
</dbReference>
<dbReference type="SUPFAM" id="SSF103481">
    <property type="entry name" value="Multidrug resistance efflux transporter EmrE"/>
    <property type="match status" value="2"/>
</dbReference>
<feature type="transmembrane region" description="Helical" evidence="6">
    <location>
        <begin position="282"/>
        <end position="303"/>
    </location>
</feature>